<evidence type="ECO:0000256" key="4">
    <source>
        <dbReference type="ARBA" id="ARBA00022475"/>
    </source>
</evidence>
<keyword evidence="3" id="KW-0813">Transport</keyword>
<keyword evidence="5 9" id="KW-0812">Transmembrane</keyword>
<sequence>MSASYPSTMNPATGYRSMTTETGMAEAKSAENKSAKARSAVQVSQGRAFYHSQVFRRQIILAALVLALFFSLCVDLALGPARYSLGEVVAALFTPNSVSQQARVILWEIRMPVALMALVVGASLSVAGAQMQTILSNPLASPFTLGISAGASFGAALGLAFGVAIVPAAIEFVVPINAFVMAMFTAFLIHALSLKRGVTVETIILLGIAMVFIFNSLMALIQFFASQEAVSAVVFWTMGSLTKATWPKLWIALSILALSMPLLARHGWALTAMRLGDAKAESMGVNPRALRLEVLVLVSLLAAISVAFVGTIGFIGLVGPHIARLLLGEDQRFFLPGSALCGALILSVGSVISKVIIPGTIIPIGIITSLVGIPFFLFLVLNHKKASW</sequence>
<dbReference type="GO" id="GO:0005886">
    <property type="term" value="C:plasma membrane"/>
    <property type="evidence" value="ECO:0007669"/>
    <property type="project" value="UniProtKB-SubCell"/>
</dbReference>
<feature type="transmembrane region" description="Helical" evidence="9">
    <location>
        <begin position="294"/>
        <end position="318"/>
    </location>
</feature>
<dbReference type="InterPro" id="IPR037294">
    <property type="entry name" value="ABC_BtuC-like"/>
</dbReference>
<keyword evidence="7 9" id="KW-0472">Membrane</keyword>
<evidence type="ECO:0000256" key="7">
    <source>
        <dbReference type="ARBA" id="ARBA00023136"/>
    </source>
</evidence>
<feature type="transmembrane region" description="Helical" evidence="9">
    <location>
        <begin position="172"/>
        <end position="192"/>
    </location>
</feature>
<evidence type="ECO:0000256" key="5">
    <source>
        <dbReference type="ARBA" id="ARBA00022692"/>
    </source>
</evidence>
<dbReference type="GO" id="GO:0033214">
    <property type="term" value="P:siderophore-iron import into cell"/>
    <property type="evidence" value="ECO:0007669"/>
    <property type="project" value="TreeGrafter"/>
</dbReference>
<feature type="transmembrane region" description="Helical" evidence="9">
    <location>
        <begin position="113"/>
        <end position="131"/>
    </location>
</feature>
<comment type="caution">
    <text evidence="10">The sequence shown here is derived from an EMBL/GenBank/DDBJ whole genome shotgun (WGS) entry which is preliminary data.</text>
</comment>
<evidence type="ECO:0000256" key="3">
    <source>
        <dbReference type="ARBA" id="ARBA00022448"/>
    </source>
</evidence>
<dbReference type="PANTHER" id="PTHR30472">
    <property type="entry name" value="FERRIC ENTEROBACTIN TRANSPORT SYSTEM PERMEASE PROTEIN"/>
    <property type="match status" value="1"/>
</dbReference>
<evidence type="ECO:0000256" key="1">
    <source>
        <dbReference type="ARBA" id="ARBA00004651"/>
    </source>
</evidence>
<keyword evidence="4" id="KW-1003">Cell membrane</keyword>
<feature type="transmembrane region" description="Helical" evidence="9">
    <location>
        <begin position="245"/>
        <end position="264"/>
    </location>
</feature>
<evidence type="ECO:0000256" key="8">
    <source>
        <dbReference type="SAM" id="MobiDB-lite"/>
    </source>
</evidence>
<feature type="transmembrane region" description="Helical" evidence="9">
    <location>
        <begin position="59"/>
        <end position="78"/>
    </location>
</feature>
<protein>
    <submittedName>
        <fullName evidence="10">Uncharacterized protein</fullName>
    </submittedName>
</protein>
<feature type="compositionally biased region" description="Polar residues" evidence="8">
    <location>
        <begin position="1"/>
        <end position="22"/>
    </location>
</feature>
<name>A0A0F9XQS4_9ZZZZ</name>
<dbReference type="InterPro" id="IPR000522">
    <property type="entry name" value="ABC_transptr_permease_BtuC"/>
</dbReference>
<feature type="transmembrane region" description="Helical" evidence="9">
    <location>
        <begin position="333"/>
        <end position="353"/>
    </location>
</feature>
<evidence type="ECO:0000256" key="9">
    <source>
        <dbReference type="SAM" id="Phobius"/>
    </source>
</evidence>
<dbReference type="SUPFAM" id="SSF81345">
    <property type="entry name" value="ABC transporter involved in vitamin B12 uptake, BtuC"/>
    <property type="match status" value="1"/>
</dbReference>
<reference evidence="10" key="1">
    <citation type="journal article" date="2015" name="Nature">
        <title>Complex archaea that bridge the gap between prokaryotes and eukaryotes.</title>
        <authorList>
            <person name="Spang A."/>
            <person name="Saw J.H."/>
            <person name="Jorgensen S.L."/>
            <person name="Zaremba-Niedzwiedzka K."/>
            <person name="Martijn J."/>
            <person name="Lind A.E."/>
            <person name="van Eijk R."/>
            <person name="Schleper C."/>
            <person name="Guy L."/>
            <person name="Ettema T.J."/>
        </authorList>
    </citation>
    <scope>NUCLEOTIDE SEQUENCE</scope>
</reference>
<evidence type="ECO:0000256" key="6">
    <source>
        <dbReference type="ARBA" id="ARBA00022989"/>
    </source>
</evidence>
<organism evidence="10">
    <name type="scientific">marine sediment metagenome</name>
    <dbReference type="NCBI Taxonomy" id="412755"/>
    <lineage>
        <taxon>unclassified sequences</taxon>
        <taxon>metagenomes</taxon>
        <taxon>ecological metagenomes</taxon>
    </lineage>
</organism>
<keyword evidence="6 9" id="KW-1133">Transmembrane helix</keyword>
<proteinExistence type="inferred from homology"/>
<dbReference type="Gene3D" id="1.10.3470.10">
    <property type="entry name" value="ABC transporter involved in vitamin B12 uptake, BtuC"/>
    <property type="match status" value="1"/>
</dbReference>
<dbReference type="CDD" id="cd06550">
    <property type="entry name" value="TM_ABC_iron-siderophores_like"/>
    <property type="match status" value="1"/>
</dbReference>
<comment type="subcellular location">
    <subcellularLocation>
        <location evidence="1">Cell membrane</location>
        <topology evidence="1">Multi-pass membrane protein</topology>
    </subcellularLocation>
</comment>
<feature type="transmembrane region" description="Helical" evidence="9">
    <location>
        <begin position="143"/>
        <end position="166"/>
    </location>
</feature>
<dbReference type="PANTHER" id="PTHR30472:SF25">
    <property type="entry name" value="ABC TRANSPORTER PERMEASE PROTEIN MJ0876-RELATED"/>
    <property type="match status" value="1"/>
</dbReference>
<dbReference type="EMBL" id="LAZR01000076">
    <property type="protein sequence ID" value="KKN94683.1"/>
    <property type="molecule type" value="Genomic_DNA"/>
</dbReference>
<dbReference type="Pfam" id="PF01032">
    <property type="entry name" value="FecCD"/>
    <property type="match status" value="1"/>
</dbReference>
<evidence type="ECO:0000256" key="2">
    <source>
        <dbReference type="ARBA" id="ARBA00007935"/>
    </source>
</evidence>
<gene>
    <name evidence="10" type="ORF">LCGC14_0184990</name>
</gene>
<comment type="similarity">
    <text evidence="2">Belongs to the binding-protein-dependent transport system permease family. FecCD subfamily.</text>
</comment>
<feature type="transmembrane region" description="Helical" evidence="9">
    <location>
        <begin position="360"/>
        <end position="381"/>
    </location>
</feature>
<feature type="transmembrane region" description="Helical" evidence="9">
    <location>
        <begin position="204"/>
        <end position="225"/>
    </location>
</feature>
<evidence type="ECO:0000313" key="10">
    <source>
        <dbReference type="EMBL" id="KKN94683.1"/>
    </source>
</evidence>
<dbReference type="FunFam" id="1.10.3470.10:FF:000001">
    <property type="entry name" value="Vitamin B12 ABC transporter permease BtuC"/>
    <property type="match status" value="1"/>
</dbReference>
<feature type="region of interest" description="Disordered" evidence="8">
    <location>
        <begin position="1"/>
        <end position="29"/>
    </location>
</feature>
<dbReference type="AlphaFoldDB" id="A0A0F9XQS4"/>
<dbReference type="GO" id="GO:0022857">
    <property type="term" value="F:transmembrane transporter activity"/>
    <property type="evidence" value="ECO:0007669"/>
    <property type="project" value="InterPro"/>
</dbReference>
<accession>A0A0F9XQS4</accession>